<keyword evidence="2" id="KW-1185">Reference proteome</keyword>
<dbReference type="AlphaFoldDB" id="A0AAV0GWE7"/>
<protein>
    <recommendedName>
        <fullName evidence="3">Protein NUCLEAR FUSION DEFECTIVE 6, chloroplastic/mitochondrial</fullName>
    </recommendedName>
</protein>
<dbReference type="PANTHER" id="PTHR33156">
    <property type="entry name" value="OS02G0230000 PROTEIN"/>
    <property type="match status" value="1"/>
</dbReference>
<sequence>MASICRSAVMAGARSLAPRSRTLTQNSLFSSSAFSSPSATRVVRSASRVVSTLGSVESLIPFHSATANARLISSIAADSSCWSWLSQVYF</sequence>
<name>A0AAV0GWE7_9ROSI</name>
<accession>A0AAV0GWE7</accession>
<proteinExistence type="predicted"/>
<reference evidence="1" key="1">
    <citation type="submission" date="2022-08" db="EMBL/GenBank/DDBJ databases">
        <authorList>
            <person name="Gutierrez-Valencia J."/>
        </authorList>
    </citation>
    <scope>NUCLEOTIDE SEQUENCE</scope>
</reference>
<gene>
    <name evidence="1" type="ORF">LITE_LOCUS1426</name>
</gene>
<dbReference type="EMBL" id="CAMGYJ010000002">
    <property type="protein sequence ID" value="CAI0377361.1"/>
    <property type="molecule type" value="Genomic_DNA"/>
</dbReference>
<dbReference type="InterPro" id="IPR043459">
    <property type="entry name" value="NFD6/NOXY2-like"/>
</dbReference>
<comment type="caution">
    <text evidence="1">The sequence shown here is derived from an EMBL/GenBank/DDBJ whole genome shotgun (WGS) entry which is preliminary data.</text>
</comment>
<dbReference type="Proteomes" id="UP001154282">
    <property type="component" value="Unassembled WGS sequence"/>
</dbReference>
<evidence type="ECO:0000313" key="1">
    <source>
        <dbReference type="EMBL" id="CAI0377361.1"/>
    </source>
</evidence>
<dbReference type="PANTHER" id="PTHR33156:SF37">
    <property type="entry name" value="PROTEIN NUCLEAR FUSION DEFECTIVE 6, CHLOROPLASTIC_MITOCHONDRIAL"/>
    <property type="match status" value="1"/>
</dbReference>
<organism evidence="1 2">
    <name type="scientific">Linum tenue</name>
    <dbReference type="NCBI Taxonomy" id="586396"/>
    <lineage>
        <taxon>Eukaryota</taxon>
        <taxon>Viridiplantae</taxon>
        <taxon>Streptophyta</taxon>
        <taxon>Embryophyta</taxon>
        <taxon>Tracheophyta</taxon>
        <taxon>Spermatophyta</taxon>
        <taxon>Magnoliopsida</taxon>
        <taxon>eudicotyledons</taxon>
        <taxon>Gunneridae</taxon>
        <taxon>Pentapetalae</taxon>
        <taxon>rosids</taxon>
        <taxon>fabids</taxon>
        <taxon>Malpighiales</taxon>
        <taxon>Linaceae</taxon>
        <taxon>Linum</taxon>
    </lineage>
</organism>
<evidence type="ECO:0008006" key="3">
    <source>
        <dbReference type="Google" id="ProtNLM"/>
    </source>
</evidence>
<evidence type="ECO:0000313" key="2">
    <source>
        <dbReference type="Proteomes" id="UP001154282"/>
    </source>
</evidence>